<dbReference type="EMBL" id="CZQA01000008">
    <property type="protein sequence ID" value="CUS35611.1"/>
    <property type="molecule type" value="Genomic_DNA"/>
</dbReference>
<protein>
    <submittedName>
        <fullName evidence="1">Uncharacterized protein</fullName>
    </submittedName>
</protein>
<keyword evidence="2" id="KW-1185">Reference proteome</keyword>
<sequence>MEVATPTLQWVEQMLRLLAGKKITGTVTIRFSQGGVQSLAVNQELRPWHQGPVIAPQQDA</sequence>
<accession>A0A0S4LI61</accession>
<gene>
    <name evidence="1" type="ORF">COMA1_20365</name>
</gene>
<dbReference type="OrthoDB" id="9971112at2"/>
<dbReference type="RefSeq" id="WP_141654300.1">
    <property type="nucleotide sequence ID" value="NZ_CZQA01000008.1"/>
</dbReference>
<evidence type="ECO:0000313" key="1">
    <source>
        <dbReference type="EMBL" id="CUS35611.1"/>
    </source>
</evidence>
<reference evidence="1 2" key="1">
    <citation type="submission" date="2015-10" db="EMBL/GenBank/DDBJ databases">
        <authorList>
            <person name="Gilbert D.G."/>
        </authorList>
    </citation>
    <scope>NUCLEOTIDE SEQUENCE [LARGE SCALE GENOMIC DNA]</scope>
    <source>
        <strain evidence="1">COMA1</strain>
    </source>
</reference>
<organism evidence="1 2">
    <name type="scientific">Candidatus Nitrospira nitrosa</name>
    <dbReference type="NCBI Taxonomy" id="1742972"/>
    <lineage>
        <taxon>Bacteria</taxon>
        <taxon>Pseudomonadati</taxon>
        <taxon>Nitrospirota</taxon>
        <taxon>Nitrospiria</taxon>
        <taxon>Nitrospirales</taxon>
        <taxon>Nitrospiraceae</taxon>
        <taxon>Nitrospira</taxon>
    </lineage>
</organism>
<evidence type="ECO:0000313" key="2">
    <source>
        <dbReference type="Proteomes" id="UP000199032"/>
    </source>
</evidence>
<dbReference type="AlphaFoldDB" id="A0A0S4LI61"/>
<dbReference type="Proteomes" id="UP000199032">
    <property type="component" value="Unassembled WGS sequence"/>
</dbReference>
<proteinExistence type="predicted"/>
<name>A0A0S4LI61_9BACT</name>